<dbReference type="AlphaFoldDB" id="A0A6H2ELT9"/>
<protein>
    <submittedName>
        <fullName evidence="1">Transcriptional regulator</fullName>
    </submittedName>
</protein>
<evidence type="ECO:0000313" key="2">
    <source>
        <dbReference type="Proteomes" id="UP000502298"/>
    </source>
</evidence>
<sequence length="71" mass="7964">MPTRYLSLHGYAQRVGIAYSTARTYQNQKRLAPPDAIIGEGNATTYGWLPETVDNWQANRPGRGARTDLQK</sequence>
<dbReference type="Proteomes" id="UP000502298">
    <property type="component" value="Chromosome"/>
</dbReference>
<gene>
    <name evidence="1" type="ORF">HC352_05660</name>
</gene>
<name>A0A6H2ELT9_9ACTO</name>
<keyword evidence="2" id="KW-1185">Reference proteome</keyword>
<dbReference type="RefSeq" id="WP_168917973.1">
    <property type="nucleotide sequence ID" value="NZ_CP050804.1"/>
</dbReference>
<evidence type="ECO:0000313" key="1">
    <source>
        <dbReference type="EMBL" id="QJC22039.1"/>
    </source>
</evidence>
<proteinExistence type="predicted"/>
<organism evidence="1 2">
    <name type="scientific">Arcanobacterium buesumense</name>
    <dbReference type="NCBI Taxonomy" id="2722751"/>
    <lineage>
        <taxon>Bacteria</taxon>
        <taxon>Bacillati</taxon>
        <taxon>Actinomycetota</taxon>
        <taxon>Actinomycetes</taxon>
        <taxon>Actinomycetales</taxon>
        <taxon>Actinomycetaceae</taxon>
        <taxon>Arcanobacterium</taxon>
    </lineage>
</organism>
<reference evidence="1 2" key="1">
    <citation type="submission" date="2020-03" db="EMBL/GenBank/DDBJ databases">
        <title>Complete genome of Arcanobacterium buesumensis sp. nov. strain 2701.</title>
        <authorList>
            <person name="Borowiak M."/>
            <person name="Alssahen M."/>
            <person name="Laemmler C."/>
            <person name="Malorny B."/>
            <person name="Hassan A."/>
            <person name="Prenger-Berninghoff E."/>
            <person name="Ploetz M."/>
            <person name="Abdulmawjood A."/>
        </authorList>
    </citation>
    <scope>NUCLEOTIDE SEQUENCE [LARGE SCALE GENOMIC DNA]</scope>
    <source>
        <strain evidence="1 2">2701</strain>
    </source>
</reference>
<dbReference type="EMBL" id="CP050804">
    <property type="protein sequence ID" value="QJC22039.1"/>
    <property type="molecule type" value="Genomic_DNA"/>
</dbReference>
<accession>A0A6H2ELT9</accession>
<dbReference type="KEGG" id="arca:HC352_05660"/>